<feature type="region of interest" description="Disordered" evidence="9">
    <location>
        <begin position="336"/>
        <end position="358"/>
    </location>
</feature>
<evidence type="ECO:0000256" key="8">
    <source>
        <dbReference type="ARBA" id="ARBA00023204"/>
    </source>
</evidence>
<dbReference type="GeneID" id="56081558"/>
<keyword evidence="5" id="KW-0227">DNA damage</keyword>
<comment type="cofactor">
    <cofactor evidence="1">
        <name>Mn(2+)</name>
        <dbReference type="ChEBI" id="CHEBI:29035"/>
    </cofactor>
</comment>
<evidence type="ECO:0000256" key="1">
    <source>
        <dbReference type="ARBA" id="ARBA00001936"/>
    </source>
</evidence>
<protein>
    <submittedName>
        <fullName evidence="11">Endonuclease/exonuclease/phosphatase family protein</fullName>
    </submittedName>
</protein>
<feature type="region of interest" description="Disordered" evidence="9">
    <location>
        <begin position="1"/>
        <end position="45"/>
    </location>
</feature>
<feature type="region of interest" description="Disordered" evidence="9">
    <location>
        <begin position="406"/>
        <end position="486"/>
    </location>
</feature>
<dbReference type="Proteomes" id="UP000509346">
    <property type="component" value="Chromosome"/>
</dbReference>
<dbReference type="InterPro" id="IPR036691">
    <property type="entry name" value="Endo/exonu/phosph_ase_sf"/>
</dbReference>
<dbReference type="Pfam" id="PF03372">
    <property type="entry name" value="Exo_endo_phos"/>
    <property type="match status" value="1"/>
</dbReference>
<organism evidence="11 12">
    <name type="scientific">Halosimplex pelagicum</name>
    <dbReference type="NCBI Taxonomy" id="869886"/>
    <lineage>
        <taxon>Archaea</taxon>
        <taxon>Methanobacteriati</taxon>
        <taxon>Methanobacteriota</taxon>
        <taxon>Stenosarchaea group</taxon>
        <taxon>Halobacteria</taxon>
        <taxon>Halobacteriales</taxon>
        <taxon>Haloarculaceae</taxon>
        <taxon>Halosimplex</taxon>
    </lineage>
</organism>
<dbReference type="SUPFAM" id="SSF56219">
    <property type="entry name" value="DNase I-like"/>
    <property type="match status" value="1"/>
</dbReference>
<evidence type="ECO:0000313" key="11">
    <source>
        <dbReference type="EMBL" id="QLH80695.1"/>
    </source>
</evidence>
<feature type="compositionally biased region" description="Low complexity" evidence="9">
    <location>
        <begin position="414"/>
        <end position="451"/>
    </location>
</feature>
<keyword evidence="11" id="KW-0255">Endonuclease</keyword>
<dbReference type="GO" id="GO:0046872">
    <property type="term" value="F:metal ion binding"/>
    <property type="evidence" value="ECO:0007669"/>
    <property type="project" value="UniProtKB-KW"/>
</dbReference>
<feature type="compositionally biased region" description="Gly residues" evidence="9">
    <location>
        <begin position="26"/>
        <end position="39"/>
    </location>
</feature>
<dbReference type="GO" id="GO:0006281">
    <property type="term" value="P:DNA repair"/>
    <property type="evidence" value="ECO:0007669"/>
    <property type="project" value="UniProtKB-KW"/>
</dbReference>
<feature type="region of interest" description="Disordered" evidence="9">
    <location>
        <begin position="62"/>
        <end position="83"/>
    </location>
</feature>
<sequence>MPATTDAIEGGNGSDGDGSDGDGNDGDGGNGSDGSGGDGSPLRSPTRRAVLAGAAGVATTAVGRSAAASGERTGDTFGETGAATDADDAAGVTVATWNCYLGVDLFDLFDADSLAGARSIAGDLVAEARRHPYAARADAIAERLVAADADVVALQEAALVRTRPLFADGEGETVVDLLDLVTAALADRDAGYDVATAAVTTDVSVPAEADDEWLDVRLTDRVALLVREGVDVRDTRSGRYDARARYPVLGDDLTVTLRRGYCLADLVVDGAALTACSTHLESSKAAVRRRQAAELVDLLPAADGVVVGADLNSGPGAGGDAYETVTGALTDAAASVAPPEPGDTCCQPSDLRNERPRLGSRVDHVLARGPDPTAVERLGADPADRVEATVDGETVTVWPSDHAGVAATYPVAEPTPTRSSTPTRTRAPTPTRSPTPAANPASTRTRTGSRTPTPPPAASPTDSTTDASTESPTQPSGTTGGTGDGVGLLTAAAALVGGILARGRDGDED</sequence>
<dbReference type="PANTHER" id="PTHR15822:SF4">
    <property type="entry name" value="TYROSYL-DNA PHOSPHODIESTERASE 2"/>
    <property type="match status" value="1"/>
</dbReference>
<keyword evidence="3" id="KW-0540">Nuclease</keyword>
<feature type="domain" description="Endonuclease/exonuclease/phosphatase" evidence="10">
    <location>
        <begin position="95"/>
        <end position="402"/>
    </location>
</feature>
<dbReference type="RefSeq" id="WP_179920517.1">
    <property type="nucleotide sequence ID" value="NZ_CP058909.1"/>
</dbReference>
<dbReference type="AlphaFoldDB" id="A0A7D5TAS4"/>
<keyword evidence="12" id="KW-1185">Reference proteome</keyword>
<evidence type="ECO:0000256" key="5">
    <source>
        <dbReference type="ARBA" id="ARBA00022763"/>
    </source>
</evidence>
<keyword evidence="6" id="KW-0378">Hydrolase</keyword>
<keyword evidence="4" id="KW-0479">Metal-binding</keyword>
<evidence type="ECO:0000256" key="3">
    <source>
        <dbReference type="ARBA" id="ARBA00022722"/>
    </source>
</evidence>
<evidence type="ECO:0000256" key="6">
    <source>
        <dbReference type="ARBA" id="ARBA00022801"/>
    </source>
</evidence>
<evidence type="ECO:0000313" key="12">
    <source>
        <dbReference type="Proteomes" id="UP000509346"/>
    </source>
</evidence>
<reference evidence="11 12" key="1">
    <citation type="submission" date="2020-07" db="EMBL/GenBank/DDBJ databases">
        <title>Halosimplex litoreum sp. nov. and Halosimplex rubrum sp. nov., isolated from different salt environments.</title>
        <authorList>
            <person name="Cui H."/>
        </authorList>
    </citation>
    <scope>NUCLEOTIDE SEQUENCE [LARGE SCALE GENOMIC DNA]</scope>
    <source>
        <strain evidence="11 12">R2</strain>
    </source>
</reference>
<comment type="cofactor">
    <cofactor evidence="2">
        <name>Mg(2+)</name>
        <dbReference type="ChEBI" id="CHEBI:18420"/>
    </cofactor>
</comment>
<dbReference type="GO" id="GO:0004527">
    <property type="term" value="F:exonuclease activity"/>
    <property type="evidence" value="ECO:0007669"/>
    <property type="project" value="UniProtKB-KW"/>
</dbReference>
<evidence type="ECO:0000256" key="4">
    <source>
        <dbReference type="ARBA" id="ARBA00022723"/>
    </source>
</evidence>
<evidence type="ECO:0000256" key="9">
    <source>
        <dbReference type="SAM" id="MobiDB-lite"/>
    </source>
</evidence>
<dbReference type="InterPro" id="IPR005135">
    <property type="entry name" value="Endo/exonuclease/phosphatase"/>
</dbReference>
<proteinExistence type="predicted"/>
<dbReference type="InterPro" id="IPR051547">
    <property type="entry name" value="TDP2-like"/>
</dbReference>
<evidence type="ECO:0000259" key="10">
    <source>
        <dbReference type="Pfam" id="PF03372"/>
    </source>
</evidence>
<keyword evidence="8" id="KW-0234">DNA repair</keyword>
<dbReference type="EMBL" id="CP058909">
    <property type="protein sequence ID" value="QLH80695.1"/>
    <property type="molecule type" value="Genomic_DNA"/>
</dbReference>
<gene>
    <name evidence="11" type="ORF">HZS54_03175</name>
</gene>
<keyword evidence="11" id="KW-0269">Exonuclease</keyword>
<dbReference type="KEGG" id="hpel:HZS54_03175"/>
<evidence type="ECO:0000256" key="7">
    <source>
        <dbReference type="ARBA" id="ARBA00022842"/>
    </source>
</evidence>
<name>A0A7D5TAS4_9EURY</name>
<accession>A0A7D5TAS4</accession>
<dbReference type="OrthoDB" id="292883at2157"/>
<dbReference type="PANTHER" id="PTHR15822">
    <property type="entry name" value="TRAF AND TNF RECEPTOR-ASSOCIATED PROTEIN"/>
    <property type="match status" value="1"/>
</dbReference>
<dbReference type="Gene3D" id="3.60.10.10">
    <property type="entry name" value="Endonuclease/exonuclease/phosphatase"/>
    <property type="match status" value="1"/>
</dbReference>
<keyword evidence="7" id="KW-0460">Magnesium</keyword>
<evidence type="ECO:0000256" key="2">
    <source>
        <dbReference type="ARBA" id="ARBA00001946"/>
    </source>
</evidence>
<feature type="compositionally biased region" description="Low complexity" evidence="9">
    <location>
        <begin position="459"/>
        <end position="473"/>
    </location>
</feature>
<dbReference type="GO" id="GO:0004519">
    <property type="term" value="F:endonuclease activity"/>
    <property type="evidence" value="ECO:0007669"/>
    <property type="project" value="UniProtKB-KW"/>
</dbReference>